<evidence type="ECO:0000313" key="2">
    <source>
        <dbReference type="Proteomes" id="UP000076727"/>
    </source>
</evidence>
<reference evidence="1 2" key="1">
    <citation type="journal article" date="2016" name="Mol. Biol. Evol.">
        <title>Comparative Genomics of Early-Diverging Mushroom-Forming Fungi Provides Insights into the Origins of Lignocellulose Decay Capabilities.</title>
        <authorList>
            <person name="Nagy L.G."/>
            <person name="Riley R."/>
            <person name="Tritt A."/>
            <person name="Adam C."/>
            <person name="Daum C."/>
            <person name="Floudas D."/>
            <person name="Sun H."/>
            <person name="Yadav J.S."/>
            <person name="Pangilinan J."/>
            <person name="Larsson K.H."/>
            <person name="Matsuura K."/>
            <person name="Barry K."/>
            <person name="Labutti K."/>
            <person name="Kuo R."/>
            <person name="Ohm R.A."/>
            <person name="Bhattacharya S.S."/>
            <person name="Shirouzu T."/>
            <person name="Yoshinaga Y."/>
            <person name="Martin F.M."/>
            <person name="Grigoriev I.V."/>
            <person name="Hibbett D.S."/>
        </authorList>
    </citation>
    <scope>NUCLEOTIDE SEQUENCE [LARGE SCALE GENOMIC DNA]</scope>
    <source>
        <strain evidence="1 2">L-15889</strain>
    </source>
</reference>
<dbReference type="OrthoDB" id="10261040at2759"/>
<sequence length="194" mass="20581">MAEVNVTRYAAATATTVYGKNPPFLALGSHGVPVLAPRDRSAQDVDADFLSSIALRAAAAASSLACGSVLAGTTSESDEHGDVAFWLGEGDFASGHELEILDALSLRARMTSDLKVQHVELSPSTHLPVSLHARPTEELAKMKDTLSRLRSLHCFRLEGLEGDESLVLYILLGQLTTPSGSAPWLGLMGIAIWS</sequence>
<proteinExistence type="predicted"/>
<gene>
    <name evidence="1" type="ORF">DAEQUDRAFT_339295</name>
</gene>
<organism evidence="1 2">
    <name type="scientific">Daedalea quercina L-15889</name>
    <dbReference type="NCBI Taxonomy" id="1314783"/>
    <lineage>
        <taxon>Eukaryota</taxon>
        <taxon>Fungi</taxon>
        <taxon>Dikarya</taxon>
        <taxon>Basidiomycota</taxon>
        <taxon>Agaricomycotina</taxon>
        <taxon>Agaricomycetes</taxon>
        <taxon>Polyporales</taxon>
        <taxon>Fomitopsis</taxon>
    </lineage>
</organism>
<protein>
    <submittedName>
        <fullName evidence="1">Uncharacterized protein</fullName>
    </submittedName>
</protein>
<accession>A0A165PKL8</accession>
<dbReference type="AlphaFoldDB" id="A0A165PKL8"/>
<dbReference type="Proteomes" id="UP000076727">
    <property type="component" value="Unassembled WGS sequence"/>
</dbReference>
<dbReference type="EMBL" id="KV429068">
    <property type="protein sequence ID" value="KZT68317.1"/>
    <property type="molecule type" value="Genomic_DNA"/>
</dbReference>
<evidence type="ECO:0000313" key="1">
    <source>
        <dbReference type="EMBL" id="KZT68317.1"/>
    </source>
</evidence>
<keyword evidence="2" id="KW-1185">Reference proteome</keyword>
<name>A0A165PKL8_9APHY</name>